<evidence type="ECO:0000256" key="10">
    <source>
        <dbReference type="ARBA" id="ARBA00022991"/>
    </source>
</evidence>
<keyword evidence="15" id="KW-1185">Reference proteome</keyword>
<reference evidence="14 15" key="1">
    <citation type="submission" date="2019-02" db="EMBL/GenBank/DDBJ databases">
        <title>Draft Genome Sequences of Six Type Strains of the Genus Massilia.</title>
        <authorList>
            <person name="Miess H."/>
            <person name="Frediansyhah A."/>
            <person name="Gross H."/>
        </authorList>
    </citation>
    <scope>NUCLEOTIDE SEQUENCE [LARGE SCALE GENOMIC DNA]</scope>
    <source>
        <strain evidence="14 15">DSM 17473</strain>
    </source>
</reference>
<dbReference type="InterPro" id="IPR003661">
    <property type="entry name" value="HisK_dim/P_dom"/>
</dbReference>
<keyword evidence="7" id="KW-0716">Sensory transduction</keyword>
<evidence type="ECO:0000313" key="14">
    <source>
        <dbReference type="EMBL" id="QBE65287.1"/>
    </source>
</evidence>
<comment type="catalytic activity">
    <reaction evidence="1">
        <text>ATP + protein L-histidine = ADP + protein N-phospho-L-histidine.</text>
        <dbReference type="EC" id="2.7.13.3"/>
    </reaction>
</comment>
<dbReference type="InterPro" id="IPR001294">
    <property type="entry name" value="Phytochrome"/>
</dbReference>
<dbReference type="SMART" id="SM00388">
    <property type="entry name" value="HisKA"/>
    <property type="match status" value="1"/>
</dbReference>
<gene>
    <name evidence="14" type="ORF">EWM63_21705</name>
</gene>
<dbReference type="GO" id="GO:0006355">
    <property type="term" value="P:regulation of DNA-templated transcription"/>
    <property type="evidence" value="ECO:0007669"/>
    <property type="project" value="InterPro"/>
</dbReference>
<evidence type="ECO:0000256" key="2">
    <source>
        <dbReference type="ARBA" id="ARBA00004429"/>
    </source>
</evidence>
<keyword evidence="8" id="KW-0808">Transferase</keyword>
<dbReference type="SUPFAM" id="SSF55785">
    <property type="entry name" value="PYP-like sensor domain (PAS domain)"/>
    <property type="match status" value="1"/>
</dbReference>
<name>A0A4P6L1P5_9BURK</name>
<dbReference type="Pfam" id="PF08446">
    <property type="entry name" value="PAS_2"/>
    <property type="match status" value="1"/>
</dbReference>
<dbReference type="AlphaFoldDB" id="A0A4P6L1P5"/>
<evidence type="ECO:0000256" key="9">
    <source>
        <dbReference type="ARBA" id="ARBA00022777"/>
    </source>
</evidence>
<dbReference type="InterPro" id="IPR005467">
    <property type="entry name" value="His_kinase_dom"/>
</dbReference>
<dbReference type="Gene3D" id="3.30.450.20">
    <property type="entry name" value="PAS domain"/>
    <property type="match status" value="1"/>
</dbReference>
<evidence type="ECO:0000259" key="13">
    <source>
        <dbReference type="PROSITE" id="PS50109"/>
    </source>
</evidence>
<dbReference type="InterPro" id="IPR036890">
    <property type="entry name" value="HATPase_C_sf"/>
</dbReference>
<evidence type="ECO:0000256" key="8">
    <source>
        <dbReference type="ARBA" id="ARBA00022679"/>
    </source>
</evidence>
<dbReference type="InterPro" id="IPR029016">
    <property type="entry name" value="GAF-like_dom_sf"/>
</dbReference>
<dbReference type="GO" id="GO:0009881">
    <property type="term" value="F:photoreceptor activity"/>
    <property type="evidence" value="ECO:0007669"/>
    <property type="project" value="UniProtKB-KW"/>
</dbReference>
<evidence type="ECO:0000256" key="11">
    <source>
        <dbReference type="ARBA" id="ARBA00023170"/>
    </source>
</evidence>
<dbReference type="GO" id="GO:0000156">
    <property type="term" value="F:phosphorelay response regulator activity"/>
    <property type="evidence" value="ECO:0007669"/>
    <property type="project" value="TreeGrafter"/>
</dbReference>
<dbReference type="PANTHER" id="PTHR42878:SF15">
    <property type="entry name" value="BACTERIOPHYTOCHROME"/>
    <property type="match status" value="1"/>
</dbReference>
<dbReference type="GO" id="GO:0000155">
    <property type="term" value="F:phosphorelay sensor kinase activity"/>
    <property type="evidence" value="ECO:0007669"/>
    <property type="project" value="InterPro"/>
</dbReference>
<dbReference type="Gene3D" id="3.30.565.10">
    <property type="entry name" value="Histidine kinase-like ATPase, C-terminal domain"/>
    <property type="match status" value="1"/>
</dbReference>
<dbReference type="GO" id="GO:0007234">
    <property type="term" value="P:osmosensory signaling via phosphorelay pathway"/>
    <property type="evidence" value="ECO:0007669"/>
    <property type="project" value="TreeGrafter"/>
</dbReference>
<dbReference type="SUPFAM" id="SSF55874">
    <property type="entry name" value="ATPase domain of HSP90 chaperone/DNA topoisomerase II/histidine kinase"/>
    <property type="match status" value="1"/>
</dbReference>
<dbReference type="InterPro" id="IPR003018">
    <property type="entry name" value="GAF"/>
</dbReference>
<dbReference type="PROSITE" id="PS50109">
    <property type="entry name" value="HIS_KIN"/>
    <property type="match status" value="1"/>
</dbReference>
<dbReference type="SUPFAM" id="SSF55781">
    <property type="entry name" value="GAF domain-like"/>
    <property type="match status" value="2"/>
</dbReference>
<dbReference type="Pfam" id="PF00512">
    <property type="entry name" value="HisKA"/>
    <property type="match status" value="1"/>
</dbReference>
<dbReference type="SUPFAM" id="SSF47384">
    <property type="entry name" value="Homodimeric domain of signal transducing histidine kinase"/>
    <property type="match status" value="1"/>
</dbReference>
<dbReference type="PANTHER" id="PTHR42878">
    <property type="entry name" value="TWO-COMPONENT HISTIDINE KINASE"/>
    <property type="match status" value="1"/>
</dbReference>
<evidence type="ECO:0000256" key="7">
    <source>
        <dbReference type="ARBA" id="ARBA00022606"/>
    </source>
</evidence>
<keyword evidence="5" id="KW-0600">Photoreceptor protein</keyword>
<dbReference type="Pfam" id="PF00360">
    <property type="entry name" value="PHY"/>
    <property type="match status" value="1"/>
</dbReference>
<dbReference type="InterPro" id="IPR003594">
    <property type="entry name" value="HATPase_dom"/>
</dbReference>
<sequence>MTQASPPIDLGSCDREAIRMPGSIQPHGCLLALSPEGFIVQVSENIERHLGLAPAAALGRTLADILGAEAAGMLAPELPGAGERPSFAATVRLADRAFDVLVHRHDALLLLEFEAVQRAGAADFRHLYPLVGNFLQQLDDTDSVASMGARAADEIRAVTGFNRVLVYKFDAEGHGHVFAESNDGVLPACLGQRFPASDIPRQARELYAANRIRLIHDANYAPARLVPPDNPLTGTPNDLSFAALRSVSPVHLQYMRNMGTLASMSVSLMVKGELWGLISCHNAAPCHVAFDKRTACEQLGQILALRVESREVRDELQFRLEVRRIMVSVLAGLTQGANFIENMGSVFPQLLHFARAGGAAIIVDDRIVSYGDTPDEAQLRELIGWLQVNTHEDLYHTDRLAAEFPPAGAYRQSASGLLAMPISRIHKHYLLWFRPEFVYTIDWAGNPHAKEAAPGAPTQLSPRTSFASWRETVHGTAAPWHPGEIEMALEFRTALLGIALERAEQMAELAEELGRANKELEAFSYSVSHDLRAPLRHIVGFSDLLLETAGTGSPEKQQRFLVNIKESARLAGKLVDDLLSFSQMGRASLRPVRIDMNELVKSCIDKLALDTGDRRVEWHVADLPPVVADPTFLQLALYNLLSNAVKFTGKKDPAVIRVDGRREAAVTVFTVADNGIGFNMDYVHKLFGVFQRLHRMEDFQGTGIGLANVRRIVERHGGAVTAAAVPGQGATFTFSIPNTL</sequence>
<dbReference type="InterPro" id="IPR043150">
    <property type="entry name" value="Phytochrome_PHY_sf"/>
</dbReference>
<proteinExistence type="inferred from homology"/>
<dbReference type="InterPro" id="IPR035965">
    <property type="entry name" value="PAS-like_dom_sf"/>
</dbReference>
<dbReference type="KEGG" id="plue:EWM63_21705"/>
<evidence type="ECO:0000256" key="1">
    <source>
        <dbReference type="ARBA" id="ARBA00000085"/>
    </source>
</evidence>
<protein>
    <recommendedName>
        <fullName evidence="4">histidine kinase</fullName>
        <ecNumber evidence="4">2.7.13.3</ecNumber>
    </recommendedName>
</protein>
<dbReference type="GO" id="GO:0009584">
    <property type="term" value="P:detection of visible light"/>
    <property type="evidence" value="ECO:0007669"/>
    <property type="project" value="InterPro"/>
</dbReference>
<evidence type="ECO:0000259" key="12">
    <source>
        <dbReference type="PROSITE" id="PS50046"/>
    </source>
</evidence>
<dbReference type="GO" id="GO:0030295">
    <property type="term" value="F:protein kinase activator activity"/>
    <property type="evidence" value="ECO:0007669"/>
    <property type="project" value="TreeGrafter"/>
</dbReference>
<dbReference type="PROSITE" id="PS50046">
    <property type="entry name" value="PHYTOCHROME_2"/>
    <property type="match status" value="1"/>
</dbReference>
<dbReference type="CDD" id="cd00082">
    <property type="entry name" value="HisKA"/>
    <property type="match status" value="1"/>
</dbReference>
<dbReference type="Gene3D" id="3.30.450.270">
    <property type="match status" value="1"/>
</dbReference>
<dbReference type="SMART" id="SM00065">
    <property type="entry name" value="GAF"/>
    <property type="match status" value="1"/>
</dbReference>
<comment type="subcellular location">
    <subcellularLocation>
        <location evidence="2">Cell inner membrane</location>
        <topology evidence="2">Multi-pass membrane protein</topology>
    </subcellularLocation>
</comment>
<dbReference type="EMBL" id="CP035913">
    <property type="protein sequence ID" value="QBE65287.1"/>
    <property type="molecule type" value="Genomic_DNA"/>
</dbReference>
<dbReference type="OrthoDB" id="9808408at2"/>
<dbReference type="InterPro" id="IPR036097">
    <property type="entry name" value="HisK_dim/P_sf"/>
</dbReference>
<keyword evidence="11" id="KW-0675">Receptor</keyword>
<keyword evidence="6" id="KW-0597">Phosphoprotein</keyword>
<dbReference type="Gene3D" id="1.10.287.130">
    <property type="match status" value="1"/>
</dbReference>
<dbReference type="InterPro" id="IPR016132">
    <property type="entry name" value="Phyto_chromo_attachment"/>
</dbReference>
<evidence type="ECO:0000256" key="6">
    <source>
        <dbReference type="ARBA" id="ARBA00022553"/>
    </source>
</evidence>
<dbReference type="RefSeq" id="WP_130188398.1">
    <property type="nucleotide sequence ID" value="NZ_CP035913.1"/>
</dbReference>
<evidence type="ECO:0000256" key="4">
    <source>
        <dbReference type="ARBA" id="ARBA00012438"/>
    </source>
</evidence>
<dbReference type="InterPro" id="IPR013515">
    <property type="entry name" value="Phytochrome_cen-reg"/>
</dbReference>
<dbReference type="InterPro" id="IPR013654">
    <property type="entry name" value="PAS_2"/>
</dbReference>
<feature type="domain" description="Histidine kinase" evidence="13">
    <location>
        <begin position="526"/>
        <end position="740"/>
    </location>
</feature>
<dbReference type="Gene3D" id="3.30.450.40">
    <property type="match status" value="1"/>
</dbReference>
<dbReference type="GO" id="GO:0005886">
    <property type="term" value="C:plasma membrane"/>
    <property type="evidence" value="ECO:0007669"/>
    <property type="project" value="UniProtKB-SubCell"/>
</dbReference>
<evidence type="ECO:0000313" key="15">
    <source>
        <dbReference type="Proteomes" id="UP000290637"/>
    </source>
</evidence>
<dbReference type="EC" id="2.7.13.3" evidence="4"/>
<dbReference type="FunFam" id="3.30.565.10:FF:000006">
    <property type="entry name" value="Sensor histidine kinase WalK"/>
    <property type="match status" value="1"/>
</dbReference>
<organism evidence="14 15">
    <name type="scientific">Pseudoduganella lutea</name>
    <dbReference type="NCBI Taxonomy" id="321985"/>
    <lineage>
        <taxon>Bacteria</taxon>
        <taxon>Pseudomonadati</taxon>
        <taxon>Pseudomonadota</taxon>
        <taxon>Betaproteobacteria</taxon>
        <taxon>Burkholderiales</taxon>
        <taxon>Oxalobacteraceae</taxon>
        <taxon>Telluria group</taxon>
        <taxon>Pseudoduganella</taxon>
    </lineage>
</organism>
<evidence type="ECO:0000256" key="3">
    <source>
        <dbReference type="ARBA" id="ARBA00006402"/>
    </source>
</evidence>
<comment type="similarity">
    <text evidence="3">In the N-terminal section; belongs to the phytochrome family.</text>
</comment>
<dbReference type="Pfam" id="PF02518">
    <property type="entry name" value="HATPase_c"/>
    <property type="match status" value="1"/>
</dbReference>
<evidence type="ECO:0000256" key="5">
    <source>
        <dbReference type="ARBA" id="ARBA00022543"/>
    </source>
</evidence>
<feature type="domain" description="Phytochrome chromophore attachment site" evidence="12">
    <location>
        <begin position="143"/>
        <end position="301"/>
    </location>
</feature>
<dbReference type="SMART" id="SM00387">
    <property type="entry name" value="HATPase_c"/>
    <property type="match status" value="1"/>
</dbReference>
<keyword evidence="9" id="KW-0418">Kinase</keyword>
<dbReference type="Pfam" id="PF01590">
    <property type="entry name" value="GAF"/>
    <property type="match status" value="1"/>
</dbReference>
<dbReference type="PRINTS" id="PR01033">
    <property type="entry name" value="PHYTOCHROME"/>
</dbReference>
<dbReference type="InterPro" id="IPR050351">
    <property type="entry name" value="BphY/WalK/GraS-like"/>
</dbReference>
<keyword evidence="10" id="KW-0157">Chromophore</keyword>
<accession>A0A4P6L1P5</accession>
<dbReference type="Proteomes" id="UP000290637">
    <property type="component" value="Chromosome"/>
</dbReference>